<reference evidence="1" key="2">
    <citation type="submission" date="2021-04" db="EMBL/GenBank/DDBJ databases">
        <authorList>
            <person name="Gilroy R."/>
        </authorList>
    </citation>
    <scope>NUCLEOTIDE SEQUENCE</scope>
    <source>
        <strain evidence="1">CHK172-16539</strain>
    </source>
</reference>
<name>A0A9D2F7S0_9ENTE</name>
<proteinExistence type="predicted"/>
<evidence type="ECO:0008006" key="3">
    <source>
        <dbReference type="Google" id="ProtNLM"/>
    </source>
</evidence>
<evidence type="ECO:0000313" key="1">
    <source>
        <dbReference type="EMBL" id="HIZ54064.1"/>
    </source>
</evidence>
<dbReference type="AlphaFoldDB" id="A0A9D2F7S0"/>
<sequence length="88" mass="10685">MTIEQQIDKRVEERLNELLPQITEKLRQELIFKNTNQVKFNKKQLAEYLGKSTTTIYRYMEKGLPYRYTPTGSLEFDIREVEKWLNKK</sequence>
<dbReference type="EMBL" id="DXBN01000209">
    <property type="protein sequence ID" value="HIZ54064.1"/>
    <property type="molecule type" value="Genomic_DNA"/>
</dbReference>
<dbReference type="SUPFAM" id="SSF46955">
    <property type="entry name" value="Putative DNA-binding domain"/>
    <property type="match status" value="1"/>
</dbReference>
<protein>
    <recommendedName>
        <fullName evidence="3">Helix-turn-helix domain-containing protein</fullName>
    </recommendedName>
</protein>
<organism evidence="1 2">
    <name type="scientific">Candidatus Enterococcus avicola</name>
    <dbReference type="NCBI Taxonomy" id="2838561"/>
    <lineage>
        <taxon>Bacteria</taxon>
        <taxon>Bacillati</taxon>
        <taxon>Bacillota</taxon>
        <taxon>Bacilli</taxon>
        <taxon>Lactobacillales</taxon>
        <taxon>Enterococcaceae</taxon>
        <taxon>Enterococcus</taxon>
    </lineage>
</organism>
<dbReference type="Proteomes" id="UP000824063">
    <property type="component" value="Unassembled WGS sequence"/>
</dbReference>
<comment type="caution">
    <text evidence="1">The sequence shown here is derived from an EMBL/GenBank/DDBJ whole genome shotgun (WGS) entry which is preliminary data.</text>
</comment>
<evidence type="ECO:0000313" key="2">
    <source>
        <dbReference type="Proteomes" id="UP000824063"/>
    </source>
</evidence>
<accession>A0A9D2F7S0</accession>
<dbReference type="InterPro" id="IPR036388">
    <property type="entry name" value="WH-like_DNA-bd_sf"/>
</dbReference>
<gene>
    <name evidence="1" type="ORF">IAA20_08995</name>
</gene>
<reference evidence="1" key="1">
    <citation type="journal article" date="2021" name="PeerJ">
        <title>Extensive microbial diversity within the chicken gut microbiome revealed by metagenomics and culture.</title>
        <authorList>
            <person name="Gilroy R."/>
            <person name="Ravi A."/>
            <person name="Getino M."/>
            <person name="Pursley I."/>
            <person name="Horton D.L."/>
            <person name="Alikhan N.F."/>
            <person name="Baker D."/>
            <person name="Gharbi K."/>
            <person name="Hall N."/>
            <person name="Watson M."/>
            <person name="Adriaenssens E.M."/>
            <person name="Foster-Nyarko E."/>
            <person name="Jarju S."/>
            <person name="Secka A."/>
            <person name="Antonio M."/>
            <person name="Oren A."/>
            <person name="Chaudhuri R.R."/>
            <person name="La Ragione R."/>
            <person name="Hildebrand F."/>
            <person name="Pallen M.J."/>
        </authorList>
    </citation>
    <scope>NUCLEOTIDE SEQUENCE</scope>
    <source>
        <strain evidence="1">CHK172-16539</strain>
    </source>
</reference>
<dbReference type="Gene3D" id="1.10.10.10">
    <property type="entry name" value="Winged helix-like DNA-binding domain superfamily/Winged helix DNA-binding domain"/>
    <property type="match status" value="1"/>
</dbReference>
<dbReference type="InterPro" id="IPR009061">
    <property type="entry name" value="DNA-bd_dom_put_sf"/>
</dbReference>